<evidence type="ECO:0000313" key="2">
    <source>
        <dbReference type="EMBL" id="ANU38935.1"/>
    </source>
</evidence>
<sequence>MPDLKPSPTLADFQHYVAELEVERNFADQPVLEKCLLLGEEIGELFQAIRKTEGIAIDPNAKVGEIGDELSDIFIYLCSIANRYDIDLEQAFLAKEVKNKQRTWQPAQNGKTAP</sequence>
<dbReference type="RefSeq" id="WP_006713965.1">
    <property type="nucleotide sequence ID" value="NZ_CP016308.1"/>
</dbReference>
<dbReference type="EMBL" id="MDCJ01000007">
    <property type="protein sequence ID" value="ODS05548.1"/>
    <property type="molecule type" value="Genomic_DNA"/>
</dbReference>
<reference evidence="3 5" key="2">
    <citation type="submission" date="2016-08" db="EMBL/GenBank/DDBJ databases">
        <title>Genome sequencing of Vibrio scophthalmi strain FP3289, an isolated from Paralichthys olivaceus.</title>
        <authorList>
            <person name="Han H.-J."/>
        </authorList>
    </citation>
    <scope>NUCLEOTIDE SEQUENCE [LARGE SCALE GENOMIC DNA]</scope>
    <source>
        <strain evidence="3 5">FP3289</strain>
    </source>
</reference>
<dbReference type="Proteomes" id="UP000092528">
    <property type="component" value="Chromosome 2"/>
</dbReference>
<dbReference type="Gene3D" id="1.10.287.1080">
    <property type="entry name" value="MazG-like"/>
    <property type="match status" value="1"/>
</dbReference>
<dbReference type="KEGG" id="vsc:VSVS12_03342"/>
<dbReference type="AlphaFoldDB" id="A0A1B1NTU7"/>
<dbReference type="PATRIC" id="fig|45658.6.peg.3282"/>
<proteinExistence type="predicted"/>
<dbReference type="PANTHER" id="PTHR42702">
    <property type="entry name" value="NUCLEOTIDE PYROPHOSPHOHYDROLASE"/>
    <property type="match status" value="1"/>
</dbReference>
<dbReference type="SUPFAM" id="SSF101386">
    <property type="entry name" value="all-alpha NTP pyrophosphatases"/>
    <property type="match status" value="1"/>
</dbReference>
<dbReference type="InterPro" id="IPR011411">
    <property type="entry name" value="MazG-related_YvdC"/>
</dbReference>
<feature type="domain" description="NTP pyrophosphohydrolase MazG-like" evidence="1">
    <location>
        <begin position="37"/>
        <end position="102"/>
    </location>
</feature>
<keyword evidence="4" id="KW-1185">Reference proteome</keyword>
<dbReference type="EMBL" id="CP016415">
    <property type="protein sequence ID" value="ANU38935.1"/>
    <property type="molecule type" value="Genomic_DNA"/>
</dbReference>
<dbReference type="Proteomes" id="UP000095131">
    <property type="component" value="Unassembled WGS sequence"/>
</dbReference>
<evidence type="ECO:0000313" key="5">
    <source>
        <dbReference type="Proteomes" id="UP000095131"/>
    </source>
</evidence>
<dbReference type="OrthoDB" id="9791898at2"/>
<evidence type="ECO:0000313" key="4">
    <source>
        <dbReference type="Proteomes" id="UP000092528"/>
    </source>
</evidence>
<name>A0A1B1NTU7_9VIBR</name>
<protein>
    <recommendedName>
        <fullName evidence="1">NTP pyrophosphohydrolase MazG-like domain-containing protein</fullName>
    </recommendedName>
</protein>
<accession>A0A1B1NTU7</accession>
<organism evidence="3 5">
    <name type="scientific">Vibrio scophthalmi</name>
    <dbReference type="NCBI Taxonomy" id="45658"/>
    <lineage>
        <taxon>Bacteria</taxon>
        <taxon>Pseudomonadati</taxon>
        <taxon>Pseudomonadota</taxon>
        <taxon>Gammaproteobacteria</taxon>
        <taxon>Vibrionales</taxon>
        <taxon>Vibrionaceae</taxon>
        <taxon>Vibrio</taxon>
    </lineage>
</organism>
<evidence type="ECO:0000313" key="3">
    <source>
        <dbReference type="EMBL" id="ODS05548.1"/>
    </source>
</evidence>
<gene>
    <name evidence="3" type="ORF">VSF3289_04689</name>
    <name evidence="2" type="ORF">VSVS05_03899</name>
</gene>
<evidence type="ECO:0000259" key="1">
    <source>
        <dbReference type="Pfam" id="PF03819"/>
    </source>
</evidence>
<dbReference type="GeneID" id="96874104"/>
<dbReference type="PANTHER" id="PTHR42702:SF1">
    <property type="entry name" value="REGULATORY PROTEIN FOR BETA-LACTAMASE"/>
    <property type="match status" value="1"/>
</dbReference>
<dbReference type="STRING" id="45658.VSVS12_03342"/>
<dbReference type="Pfam" id="PF03819">
    <property type="entry name" value="MazG"/>
    <property type="match status" value="1"/>
</dbReference>
<dbReference type="CDD" id="cd11535">
    <property type="entry name" value="NTP-PPase_SsMazG"/>
    <property type="match status" value="1"/>
</dbReference>
<dbReference type="InterPro" id="IPR004518">
    <property type="entry name" value="MazG-like_dom"/>
</dbReference>
<dbReference type="PIRSF" id="PIRSF036521">
    <property type="entry name" value="UCP036521_pph"/>
    <property type="match status" value="1"/>
</dbReference>
<reference evidence="2 4" key="1">
    <citation type="submission" date="2016-07" db="EMBL/GenBank/DDBJ databases">
        <title>Genome sequencing of Vibrio scophthalmi strain VS-05, an isolated from Paralichthys olivaceus.</title>
        <authorList>
            <person name="Han H.-J."/>
        </authorList>
    </citation>
    <scope>NUCLEOTIDE SEQUENCE [LARGE SCALE GENOMIC DNA]</scope>
    <source>
        <strain evidence="2 4">VS-05</strain>
    </source>
</reference>